<comment type="catalytic activity">
    <reaction evidence="1 8 10">
        <text>Release of N-terminal proline from a peptide.</text>
        <dbReference type="EC" id="3.4.11.5"/>
    </reaction>
</comment>
<feature type="active site" description="Nucleophile" evidence="9">
    <location>
        <position position="112"/>
    </location>
</feature>
<dbReference type="SUPFAM" id="SSF53474">
    <property type="entry name" value="alpha/beta-Hydrolases"/>
    <property type="match status" value="1"/>
</dbReference>
<dbReference type="InterPro" id="IPR029058">
    <property type="entry name" value="AB_hydrolase_fold"/>
</dbReference>
<evidence type="ECO:0000313" key="13">
    <source>
        <dbReference type="Proteomes" id="UP000030598"/>
    </source>
</evidence>
<organism evidence="12 13">
    <name type="scientific">Prochlorococcus marinus str. GP2</name>
    <dbReference type="NCBI Taxonomy" id="59925"/>
    <lineage>
        <taxon>Bacteria</taxon>
        <taxon>Bacillati</taxon>
        <taxon>Cyanobacteriota</taxon>
        <taxon>Cyanophyceae</taxon>
        <taxon>Synechococcales</taxon>
        <taxon>Prochlorococcaceae</taxon>
        <taxon>Prochlorococcus</taxon>
    </lineage>
</organism>
<evidence type="ECO:0000313" key="12">
    <source>
        <dbReference type="EMBL" id="KGF88603.1"/>
    </source>
</evidence>
<feature type="active site" evidence="9">
    <location>
        <position position="267"/>
    </location>
</feature>
<evidence type="ECO:0000256" key="1">
    <source>
        <dbReference type="ARBA" id="ARBA00001585"/>
    </source>
</evidence>
<protein>
    <recommendedName>
        <fullName evidence="8 10">Proline iminopeptidase</fullName>
        <shortName evidence="8">PIP</shortName>
        <ecNumber evidence="8 10">3.4.11.5</ecNumber>
    </recommendedName>
    <alternativeName>
        <fullName evidence="8">Prolyl aminopeptidase</fullName>
    </alternativeName>
</protein>
<comment type="subcellular location">
    <subcellularLocation>
        <location evidence="2 8">Cytoplasm</location>
    </subcellularLocation>
</comment>
<dbReference type="GO" id="GO:0004177">
    <property type="term" value="F:aminopeptidase activity"/>
    <property type="evidence" value="ECO:0007669"/>
    <property type="project" value="UniProtKB-UniRule"/>
</dbReference>
<proteinExistence type="inferred from homology"/>
<gene>
    <name evidence="12" type="ORF">EU91_0537</name>
</gene>
<dbReference type="PANTHER" id="PTHR43722:SF1">
    <property type="entry name" value="PROLINE IMINOPEPTIDASE"/>
    <property type="match status" value="1"/>
</dbReference>
<dbReference type="NCBIfam" id="TIGR01249">
    <property type="entry name" value="pro_imino_pep_1"/>
    <property type="match status" value="1"/>
</dbReference>
<dbReference type="eggNOG" id="COG0596">
    <property type="taxonomic scope" value="Bacteria"/>
</dbReference>
<dbReference type="PRINTS" id="PR00793">
    <property type="entry name" value="PROAMNOPTASE"/>
</dbReference>
<evidence type="ECO:0000256" key="5">
    <source>
        <dbReference type="ARBA" id="ARBA00022490"/>
    </source>
</evidence>
<dbReference type="STRING" id="59925.EU91_0537"/>
<evidence type="ECO:0000256" key="8">
    <source>
        <dbReference type="PIRNR" id="PIRNR006431"/>
    </source>
</evidence>
<dbReference type="OrthoDB" id="9775557at2"/>
<dbReference type="Proteomes" id="UP000030598">
    <property type="component" value="Unassembled WGS sequence"/>
</dbReference>
<evidence type="ECO:0000256" key="9">
    <source>
        <dbReference type="PIRSR" id="PIRSR006431-1"/>
    </source>
</evidence>
<dbReference type="AlphaFoldDB" id="A0A0A1ZK83"/>
<dbReference type="Gene3D" id="3.40.50.1820">
    <property type="entry name" value="alpha/beta hydrolase"/>
    <property type="match status" value="1"/>
</dbReference>
<comment type="similarity">
    <text evidence="3 8 10">Belongs to the peptidase S33 family.</text>
</comment>
<evidence type="ECO:0000256" key="3">
    <source>
        <dbReference type="ARBA" id="ARBA00010088"/>
    </source>
</evidence>
<dbReference type="InterPro" id="IPR005944">
    <property type="entry name" value="Pro_iminopeptidase"/>
</dbReference>
<dbReference type="Pfam" id="PF00561">
    <property type="entry name" value="Abhydrolase_1"/>
    <property type="match status" value="1"/>
</dbReference>
<dbReference type="RefSeq" id="WP_032524096.1">
    <property type="nucleotide sequence ID" value="NZ_CP138934.1"/>
</dbReference>
<reference evidence="13" key="1">
    <citation type="journal article" date="2014" name="Sci. Data">
        <title>Genomes of diverse isolates of the marine cyanobacterium Prochlorococcus.</title>
        <authorList>
            <person name="Biller S."/>
            <person name="Berube P."/>
            <person name="Thompson J."/>
            <person name="Kelly L."/>
            <person name="Roggensack S."/>
            <person name="Awad L."/>
            <person name="Roache-Johnson K."/>
            <person name="Ding H."/>
            <person name="Giovannoni S.J."/>
            <person name="Moore L.R."/>
            <person name="Chisholm S.W."/>
        </authorList>
    </citation>
    <scope>NUCLEOTIDE SEQUENCE [LARGE SCALE GENOMIC DNA]</scope>
    <source>
        <strain evidence="13">GP2</strain>
    </source>
</reference>
<dbReference type="InterPro" id="IPR000073">
    <property type="entry name" value="AB_hydrolase_1"/>
</dbReference>
<evidence type="ECO:0000256" key="4">
    <source>
        <dbReference type="ARBA" id="ARBA00022438"/>
    </source>
</evidence>
<dbReference type="GO" id="GO:0005737">
    <property type="term" value="C:cytoplasm"/>
    <property type="evidence" value="ECO:0007669"/>
    <property type="project" value="UniProtKB-SubCell"/>
</dbReference>
<keyword evidence="6 8" id="KW-0645">Protease</keyword>
<dbReference type="PIRSF" id="PIRSF006431">
    <property type="entry name" value="Pept_S33"/>
    <property type="match status" value="1"/>
</dbReference>
<dbReference type="EMBL" id="JNAH01000003">
    <property type="protein sequence ID" value="KGF88603.1"/>
    <property type="molecule type" value="Genomic_DNA"/>
</dbReference>
<comment type="caution">
    <text evidence="12">The sequence shown here is derived from an EMBL/GenBank/DDBJ whole genome shotgun (WGS) entry which is preliminary data.</text>
</comment>
<keyword evidence="7 8" id="KW-0378">Hydrolase</keyword>
<dbReference type="GO" id="GO:0006508">
    <property type="term" value="P:proteolysis"/>
    <property type="evidence" value="ECO:0007669"/>
    <property type="project" value="UniProtKB-KW"/>
</dbReference>
<evidence type="ECO:0000259" key="11">
    <source>
        <dbReference type="Pfam" id="PF00561"/>
    </source>
</evidence>
<evidence type="ECO:0000256" key="2">
    <source>
        <dbReference type="ARBA" id="ARBA00004496"/>
    </source>
</evidence>
<keyword evidence="4 8" id="KW-0031">Aminopeptidase</keyword>
<feature type="active site" description="Proton donor" evidence="9">
    <location>
        <position position="295"/>
    </location>
</feature>
<evidence type="ECO:0000256" key="7">
    <source>
        <dbReference type="ARBA" id="ARBA00022801"/>
    </source>
</evidence>
<accession>A0A0A1ZK83</accession>
<dbReference type="PANTHER" id="PTHR43722">
    <property type="entry name" value="PROLINE IMINOPEPTIDASE"/>
    <property type="match status" value="1"/>
</dbReference>
<sequence>MKDQVLFPKIEVCEKGFLKVSDIHTIYWERSGNPKGKKILVIHGGPGGGSQPRYRRYFDPDKFDIIQFDQRGCGSSTPFSELKENTTNHLVDDIEKLRILLKIDTWHLFGGSWGSTLSLIYAIKNPSRVRSLTLRGIFLCRKFELLWFYQYGASEIFPDEFEEYISVIPKAERNDLISSFYKYLTSSDANLRSKAAAAWTKWELSTSHLINKKFDFDKSEVNSFSDAFARIECHYFINNIFLEDDFILKNIKTIESIPTKIIQGRYDVVCPVRSAWDLNKKLKNSELIIVDDAGHSMSEKGITIELIKAVKGIQNL</sequence>
<name>A0A0A1ZK83_PROMR</name>
<keyword evidence="5 8" id="KW-0963">Cytoplasm</keyword>
<evidence type="ECO:0000256" key="10">
    <source>
        <dbReference type="RuleBase" id="RU003421"/>
    </source>
</evidence>
<evidence type="ECO:0000256" key="6">
    <source>
        <dbReference type="ARBA" id="ARBA00022670"/>
    </source>
</evidence>
<feature type="domain" description="AB hydrolase-1" evidence="11">
    <location>
        <begin position="39"/>
        <end position="298"/>
    </location>
</feature>
<dbReference type="EC" id="3.4.11.5" evidence="8 10"/>
<dbReference type="InterPro" id="IPR002410">
    <property type="entry name" value="Peptidase_S33"/>
</dbReference>